<name>A0A6A4N3T3_LUPAL</name>
<dbReference type="Pfam" id="PF00010">
    <property type="entry name" value="HLH"/>
    <property type="match status" value="1"/>
</dbReference>
<evidence type="ECO:0000259" key="7">
    <source>
        <dbReference type="PROSITE" id="PS50888"/>
    </source>
</evidence>
<dbReference type="OrthoDB" id="684567at2759"/>
<keyword evidence="2" id="KW-0805">Transcription regulation</keyword>
<dbReference type="GO" id="GO:0000981">
    <property type="term" value="F:DNA-binding transcription factor activity, RNA polymerase II-specific"/>
    <property type="evidence" value="ECO:0007669"/>
    <property type="project" value="TreeGrafter"/>
</dbReference>
<evidence type="ECO:0000256" key="2">
    <source>
        <dbReference type="ARBA" id="ARBA00023015"/>
    </source>
</evidence>
<evidence type="ECO:0000256" key="3">
    <source>
        <dbReference type="ARBA" id="ARBA00023125"/>
    </source>
</evidence>
<dbReference type="PROSITE" id="PS50888">
    <property type="entry name" value="BHLH"/>
    <property type="match status" value="1"/>
</dbReference>
<dbReference type="GO" id="GO:0005634">
    <property type="term" value="C:nucleus"/>
    <property type="evidence" value="ECO:0007669"/>
    <property type="project" value="UniProtKB-SubCell"/>
</dbReference>
<dbReference type="InterPro" id="IPR036638">
    <property type="entry name" value="HLH_DNA-bd_sf"/>
</dbReference>
<evidence type="ECO:0000256" key="5">
    <source>
        <dbReference type="ARBA" id="ARBA00023242"/>
    </source>
</evidence>
<dbReference type="AlphaFoldDB" id="A0A6A4N3T3"/>
<dbReference type="EMBL" id="WOCE01000023">
    <property type="protein sequence ID" value="KAE9587123.1"/>
    <property type="molecule type" value="Genomic_DNA"/>
</dbReference>
<organism evidence="8 10">
    <name type="scientific">Lupinus albus</name>
    <name type="common">White lupine</name>
    <name type="synonym">Lupinus termis</name>
    <dbReference type="NCBI Taxonomy" id="3870"/>
    <lineage>
        <taxon>Eukaryota</taxon>
        <taxon>Viridiplantae</taxon>
        <taxon>Streptophyta</taxon>
        <taxon>Embryophyta</taxon>
        <taxon>Tracheophyta</taxon>
        <taxon>Spermatophyta</taxon>
        <taxon>Magnoliopsida</taxon>
        <taxon>eudicotyledons</taxon>
        <taxon>Gunneridae</taxon>
        <taxon>Pentapetalae</taxon>
        <taxon>rosids</taxon>
        <taxon>fabids</taxon>
        <taxon>Fabales</taxon>
        <taxon>Fabaceae</taxon>
        <taxon>Papilionoideae</taxon>
        <taxon>50 kb inversion clade</taxon>
        <taxon>genistoids sensu lato</taxon>
        <taxon>core genistoids</taxon>
        <taxon>Genisteae</taxon>
        <taxon>Lupinus</taxon>
    </lineage>
</organism>
<evidence type="ECO:0000313" key="9">
    <source>
        <dbReference type="EMBL" id="KAE9587123.1"/>
    </source>
</evidence>
<evidence type="ECO:0000256" key="4">
    <source>
        <dbReference type="ARBA" id="ARBA00023163"/>
    </source>
</evidence>
<dbReference type="SUPFAM" id="SSF47459">
    <property type="entry name" value="HLH, helix-loop-helix DNA-binding domain"/>
    <property type="match status" value="1"/>
</dbReference>
<proteinExistence type="predicted"/>
<dbReference type="PANTHER" id="PTHR11969">
    <property type="entry name" value="MAX DIMERIZATION, MAD"/>
    <property type="match status" value="1"/>
</dbReference>
<accession>A0A6A4N3T3</accession>
<dbReference type="GO" id="GO:0046983">
    <property type="term" value="F:protein dimerization activity"/>
    <property type="evidence" value="ECO:0007669"/>
    <property type="project" value="InterPro"/>
</dbReference>
<dbReference type="CDD" id="cd11448">
    <property type="entry name" value="bHLH_AtFAMA_like"/>
    <property type="match status" value="1"/>
</dbReference>
<keyword evidence="4" id="KW-0804">Transcription</keyword>
<dbReference type="Gene3D" id="4.10.280.10">
    <property type="entry name" value="Helix-loop-helix DNA-binding domain"/>
    <property type="match status" value="1"/>
</dbReference>
<dbReference type="InterPro" id="IPR011598">
    <property type="entry name" value="bHLH_dom"/>
</dbReference>
<feature type="domain" description="BHLH" evidence="7">
    <location>
        <begin position="136"/>
        <end position="187"/>
    </location>
</feature>
<keyword evidence="5" id="KW-0539">Nucleus</keyword>
<gene>
    <name evidence="8" type="ORF">Lalb_Chr23g0270211</name>
    <name evidence="9" type="ORF">Lalb_Chr23g0270311</name>
</gene>
<evidence type="ECO:0000256" key="1">
    <source>
        <dbReference type="ARBA" id="ARBA00004123"/>
    </source>
</evidence>
<feature type="region of interest" description="Disordered" evidence="6">
    <location>
        <begin position="105"/>
        <end position="132"/>
    </location>
</feature>
<keyword evidence="3" id="KW-0238">DNA-binding</keyword>
<dbReference type="PANTHER" id="PTHR11969:SF82">
    <property type="entry name" value="TRANSCRIPTION FACTOR BHLH96"/>
    <property type="match status" value="1"/>
</dbReference>
<sequence>MTLEAVVFQQDPFGYGCNKDYLYPLVGEGAKSTTCEPAWNQDYGFQTSSAEEEKLLGIINNNIEQSLHATTWDSSSTSVFQNTKEQWDYSHSSPETCTVDQSLTAPNSSMETTTTVPTTTGRRKRRRTKNKEEIENQRMTHIAVERNRRKQMNEYLTVLRTLMPNSYVQRGDQASIIGGAINFVKELEQLLQSMEGQKNIKQPHQENFGLNGSLTFAEFFTFPQYTTCENQNNNIGTTMGQNHEQKQWGVADIEVTMVDSHANMKILSKKRSGQLMKIVVGLQSLRLGILHLNVTTVDDMVLYSVSVKVEEGCQLNTVDEIAAAVNQLLRTIQDEAAFN</sequence>
<reference evidence="10" key="1">
    <citation type="journal article" date="2020" name="Nat. Commun.">
        <title>Genome sequence of the cluster root forming white lupin.</title>
        <authorList>
            <person name="Hufnagel B."/>
            <person name="Marques A."/>
            <person name="Soriano A."/>
            <person name="Marques L."/>
            <person name="Divol F."/>
            <person name="Doumas P."/>
            <person name="Sallet E."/>
            <person name="Mancinotti D."/>
            <person name="Carrere S."/>
            <person name="Marande W."/>
            <person name="Arribat S."/>
            <person name="Keller J."/>
            <person name="Huneau C."/>
            <person name="Blein T."/>
            <person name="Aime D."/>
            <person name="Laguerre M."/>
            <person name="Taylor J."/>
            <person name="Schubert V."/>
            <person name="Nelson M."/>
            <person name="Geu-Flores F."/>
            <person name="Crespi M."/>
            <person name="Gallardo-Guerrero K."/>
            <person name="Delaux P.-M."/>
            <person name="Salse J."/>
            <person name="Berges H."/>
            <person name="Guyot R."/>
            <person name="Gouzy J."/>
            <person name="Peret B."/>
        </authorList>
    </citation>
    <scope>NUCLEOTIDE SEQUENCE [LARGE SCALE GENOMIC DNA]</scope>
    <source>
        <strain evidence="10">cv. Amiga</strain>
    </source>
</reference>
<evidence type="ECO:0000313" key="10">
    <source>
        <dbReference type="Proteomes" id="UP000447434"/>
    </source>
</evidence>
<dbReference type="Pfam" id="PF22754">
    <property type="entry name" value="bHLH-TF_ACT-like_plant"/>
    <property type="match status" value="1"/>
</dbReference>
<dbReference type="SMART" id="SM00353">
    <property type="entry name" value="HLH"/>
    <property type="match status" value="1"/>
</dbReference>
<keyword evidence="10" id="KW-1185">Reference proteome</keyword>
<comment type="caution">
    <text evidence="8">The sequence shown here is derived from an EMBL/GenBank/DDBJ whole genome shotgun (WGS) entry which is preliminary data.</text>
</comment>
<reference evidence="8" key="2">
    <citation type="journal article" date="2020" name="Nat. Commun.">
        <title>High-quality genome sequence of white lupin provides insight into soil exploration and seed quality.</title>
        <authorList>
            <person name="Hufnagel B."/>
            <person name="Marques A."/>
            <person name="Soriano A."/>
            <person name="Marques L."/>
            <person name="Divol F."/>
            <person name="Doumas P."/>
            <person name="Sallet E."/>
            <person name="Mancinotti D."/>
            <person name="Carrere S."/>
            <person name="Marande W."/>
            <person name="Arribat S."/>
            <person name="Keller J."/>
            <person name="Huneau C."/>
            <person name="Blein T."/>
            <person name="Aime D."/>
            <person name="Laguerre M."/>
            <person name="Taylor J."/>
            <person name="Schubert V."/>
            <person name="Nelson M."/>
            <person name="Geu-Flores F."/>
            <person name="Crespi M."/>
            <person name="Gallardo K."/>
            <person name="Delaux P.M."/>
            <person name="Salse J."/>
            <person name="Berges H."/>
            <person name="Guyot R."/>
            <person name="Gouzy J."/>
            <person name="Peret B."/>
        </authorList>
    </citation>
    <scope>NUCLEOTIDE SEQUENCE</scope>
    <source>
        <tissue evidence="8">Leaves</tissue>
    </source>
</reference>
<dbReference type="EMBL" id="WOCE01000023">
    <property type="protein sequence ID" value="KAE9587113.1"/>
    <property type="molecule type" value="Genomic_DNA"/>
</dbReference>
<protein>
    <submittedName>
        <fullName evidence="8">Putative transcription factor bHLH family</fullName>
    </submittedName>
</protein>
<comment type="subcellular location">
    <subcellularLocation>
        <location evidence="1">Nucleus</location>
    </subcellularLocation>
</comment>
<evidence type="ECO:0000313" key="8">
    <source>
        <dbReference type="EMBL" id="KAE9587113.1"/>
    </source>
</evidence>
<dbReference type="GO" id="GO:0000978">
    <property type="term" value="F:RNA polymerase II cis-regulatory region sequence-specific DNA binding"/>
    <property type="evidence" value="ECO:0007669"/>
    <property type="project" value="TreeGrafter"/>
</dbReference>
<evidence type="ECO:0000256" key="6">
    <source>
        <dbReference type="SAM" id="MobiDB-lite"/>
    </source>
</evidence>
<dbReference type="Proteomes" id="UP000447434">
    <property type="component" value="Chromosome 23"/>
</dbReference>
<dbReference type="InterPro" id="IPR054502">
    <property type="entry name" value="bHLH-TF_ACT-like_plant"/>
</dbReference>